<dbReference type="Pfam" id="PF09534">
    <property type="entry name" value="Trp_oprn_chp"/>
    <property type="match status" value="1"/>
</dbReference>
<accession>A0A1H4PRT6</accession>
<dbReference type="InterPro" id="IPR019051">
    <property type="entry name" value="Trp_biosyn_TM_oprn/chp"/>
</dbReference>
<sequence>MGRPAAPRWSRKATVVLVTVLCAVAVFGTTTQSWVNVVLAQSGVRMPDIHVAGSKAATAVTALAVVAVAGAIASSIAGRVARWVVAVAIALSGVGIVSAGLTVLNDPRAAAQGEISRQTGVANGPAEVSLTTFPVLAVIFGALLILCAVWLVLASRHWAGSSKYDGAAGRSRAAAKGSASPSATAEEAADDEPLDAIDSWDQLSKGHDPS</sequence>
<dbReference type="EMBL" id="FNSN01000003">
    <property type="protein sequence ID" value="SEC10001.1"/>
    <property type="molecule type" value="Genomic_DNA"/>
</dbReference>
<feature type="transmembrane region" description="Helical" evidence="2">
    <location>
        <begin position="83"/>
        <end position="104"/>
    </location>
</feature>
<feature type="transmembrane region" description="Helical" evidence="2">
    <location>
        <begin position="56"/>
        <end position="76"/>
    </location>
</feature>
<dbReference type="STRING" id="156980.SAMN04489745_2068"/>
<name>A0A1H4PRT6_9MICC</name>
<protein>
    <submittedName>
        <fullName evidence="3">Trp region conserved hypothetical membrane protein</fullName>
    </submittedName>
</protein>
<organism evidence="3 4">
    <name type="scientific">Arthrobacter woluwensis</name>
    <dbReference type="NCBI Taxonomy" id="156980"/>
    <lineage>
        <taxon>Bacteria</taxon>
        <taxon>Bacillati</taxon>
        <taxon>Actinomycetota</taxon>
        <taxon>Actinomycetes</taxon>
        <taxon>Micrococcales</taxon>
        <taxon>Micrococcaceae</taxon>
        <taxon>Arthrobacter</taxon>
    </lineage>
</organism>
<proteinExistence type="predicted"/>
<keyword evidence="4" id="KW-1185">Reference proteome</keyword>
<dbReference type="AlphaFoldDB" id="A0A1H4PRT6"/>
<evidence type="ECO:0000256" key="1">
    <source>
        <dbReference type="SAM" id="MobiDB-lite"/>
    </source>
</evidence>
<feature type="transmembrane region" description="Helical" evidence="2">
    <location>
        <begin position="133"/>
        <end position="153"/>
    </location>
</feature>
<feature type="compositionally biased region" description="Low complexity" evidence="1">
    <location>
        <begin position="175"/>
        <end position="186"/>
    </location>
</feature>
<evidence type="ECO:0000256" key="2">
    <source>
        <dbReference type="SAM" id="Phobius"/>
    </source>
</evidence>
<reference evidence="3 4" key="1">
    <citation type="submission" date="2016-10" db="EMBL/GenBank/DDBJ databases">
        <authorList>
            <person name="de Groot N.N."/>
        </authorList>
    </citation>
    <scope>NUCLEOTIDE SEQUENCE [LARGE SCALE GENOMIC DNA]</scope>
    <source>
        <strain evidence="3 4">DSM 10495</strain>
    </source>
</reference>
<dbReference type="Proteomes" id="UP000182652">
    <property type="component" value="Unassembled WGS sequence"/>
</dbReference>
<dbReference type="RefSeq" id="WP_066212368.1">
    <property type="nucleotide sequence ID" value="NZ_FNSN01000003.1"/>
</dbReference>
<evidence type="ECO:0000313" key="3">
    <source>
        <dbReference type="EMBL" id="SEC10001.1"/>
    </source>
</evidence>
<evidence type="ECO:0000313" key="4">
    <source>
        <dbReference type="Proteomes" id="UP000182652"/>
    </source>
</evidence>
<keyword evidence="2" id="KW-0812">Transmembrane</keyword>
<feature type="region of interest" description="Disordered" evidence="1">
    <location>
        <begin position="175"/>
        <end position="210"/>
    </location>
</feature>
<keyword evidence="2" id="KW-0472">Membrane</keyword>
<keyword evidence="2" id="KW-1133">Transmembrane helix</keyword>
<gene>
    <name evidence="3" type="ORF">SAMN04489745_2068</name>
</gene>